<gene>
    <name evidence="1" type="ORF">Megvenef_01696</name>
</gene>
<keyword evidence="2" id="KW-1185">Reference proteome</keyword>
<name>A0ABU5NF06_9RICK</name>
<dbReference type="Proteomes" id="UP001291687">
    <property type="component" value="Unassembled WGS sequence"/>
</dbReference>
<evidence type="ECO:0000313" key="2">
    <source>
        <dbReference type="Proteomes" id="UP001291687"/>
    </source>
</evidence>
<protein>
    <submittedName>
        <fullName evidence="1">Uncharacterized protein</fullName>
    </submittedName>
</protein>
<organism evidence="1 2">
    <name type="scientific">Candidatus Megaera venefica</name>
    <dbReference type="NCBI Taxonomy" id="2055910"/>
    <lineage>
        <taxon>Bacteria</taxon>
        <taxon>Pseudomonadati</taxon>
        <taxon>Pseudomonadota</taxon>
        <taxon>Alphaproteobacteria</taxon>
        <taxon>Rickettsiales</taxon>
        <taxon>Rickettsiaceae</taxon>
        <taxon>Candidatus Megaera</taxon>
    </lineage>
</organism>
<sequence length="192" mass="22615">MLGQITETGQLICWNFLFLYTTNHRPKLNIATKIKRYCKCQKIGLLSPYVNWGLRIFMKQYGLIKALEKLSNTIKEITEDKGFIEYIKSTNREEAKKLAIQYFVVILKNCQHHQIDPRFVYKLQIFPEISNEIRNLINTFEFKDEYSQSVLSFLDNVNNMETNLTHGEVLQMGNLDELVADVSKYEELINFM</sequence>
<reference evidence="1 2" key="1">
    <citation type="submission" date="2023-03" db="EMBL/GenBank/DDBJ databases">
        <title>Host association and intracellularity evolved multiple times independently in the Rickettsiales.</title>
        <authorList>
            <person name="Castelli M."/>
            <person name="Nardi T."/>
            <person name="Gammuto L."/>
            <person name="Bellinzona G."/>
            <person name="Sabaneyeva E."/>
            <person name="Potekhin A."/>
            <person name="Serra V."/>
            <person name="Petroni G."/>
            <person name="Sassera D."/>
        </authorList>
    </citation>
    <scope>NUCLEOTIDE SEQUENCE [LARGE SCALE GENOMIC DNA]</scope>
    <source>
        <strain evidence="1 2">Sr 2-6</strain>
    </source>
</reference>
<comment type="caution">
    <text evidence="1">The sequence shown here is derived from an EMBL/GenBank/DDBJ whole genome shotgun (WGS) entry which is preliminary data.</text>
</comment>
<accession>A0ABU5NF06</accession>
<evidence type="ECO:0000313" key="1">
    <source>
        <dbReference type="EMBL" id="MEA0971711.1"/>
    </source>
</evidence>
<dbReference type="EMBL" id="JARJFB010000228">
    <property type="protein sequence ID" value="MEA0971711.1"/>
    <property type="molecule type" value="Genomic_DNA"/>
</dbReference>
<proteinExistence type="predicted"/>